<sequence>MTASMTTMLESLYTSQGSHTSLVRGVDPKSFNPNDNSASARNGRVPFRPPRRAQSTNDYVYPSPPPLMRGESRTVLIHQNSANNIPQAALAAPAEVASSGDALKTLAAHGRPPTIDEETVSGLVSPGAVTPVPTPPPAEIGRTTRPKLGPPRRSYSVMDYEPVPHHHRLSENLGLLDLPPELHYTIFDFLDPIDSTCLGLTNKHFYDIHRRMHGAVPLSVRRPGPNDMEWVWHLAGRMMHGGHSDAATLEATTNALAMLRVRGQALCRKCGVSRCELHKHIQGWMGPGYEYCTVREKFGPAAPEGAKEFCYLSNPKDPHRCGRHRVNKSRPTTPVP</sequence>
<feature type="region of interest" description="Disordered" evidence="1">
    <location>
        <begin position="15"/>
        <end position="65"/>
    </location>
</feature>
<protein>
    <submittedName>
        <fullName evidence="3">F-box domain containing protein</fullName>
    </submittedName>
</protein>
<evidence type="ECO:0000259" key="2">
    <source>
        <dbReference type="PROSITE" id="PS50181"/>
    </source>
</evidence>
<evidence type="ECO:0000256" key="1">
    <source>
        <dbReference type="SAM" id="MobiDB-lite"/>
    </source>
</evidence>
<evidence type="ECO:0000313" key="4">
    <source>
        <dbReference type="Proteomes" id="UP000033710"/>
    </source>
</evidence>
<dbReference type="EMBL" id="AXCR01000007">
    <property type="protein sequence ID" value="KJR84625.1"/>
    <property type="molecule type" value="Genomic_DNA"/>
</dbReference>
<accession>A0A0F2M730</accession>
<dbReference type="AlphaFoldDB" id="A0A0F2M730"/>
<dbReference type="CDD" id="cd09917">
    <property type="entry name" value="F-box_SF"/>
    <property type="match status" value="1"/>
</dbReference>
<gene>
    <name evidence="3" type="ORF">SPSK_09547</name>
</gene>
<feature type="region of interest" description="Disordered" evidence="1">
    <location>
        <begin position="112"/>
        <end position="153"/>
    </location>
</feature>
<dbReference type="Pfam" id="PF00646">
    <property type="entry name" value="F-box"/>
    <property type="match status" value="1"/>
</dbReference>
<dbReference type="KEGG" id="ssck:SPSK_09547"/>
<evidence type="ECO:0000313" key="3">
    <source>
        <dbReference type="EMBL" id="KJR84625.1"/>
    </source>
</evidence>
<dbReference type="PROSITE" id="PS50181">
    <property type="entry name" value="FBOX"/>
    <property type="match status" value="1"/>
</dbReference>
<dbReference type="InterPro" id="IPR001810">
    <property type="entry name" value="F-box_dom"/>
</dbReference>
<dbReference type="OrthoDB" id="3445164at2759"/>
<dbReference type="VEuPathDB" id="FungiDB:SPSK_09547"/>
<name>A0A0F2M730_SPOSC</name>
<dbReference type="GeneID" id="27671396"/>
<dbReference type="Proteomes" id="UP000033710">
    <property type="component" value="Unassembled WGS sequence"/>
</dbReference>
<dbReference type="SUPFAM" id="SSF81383">
    <property type="entry name" value="F-box domain"/>
    <property type="match status" value="1"/>
</dbReference>
<proteinExistence type="predicted"/>
<dbReference type="InterPro" id="IPR036047">
    <property type="entry name" value="F-box-like_dom_sf"/>
</dbReference>
<dbReference type="RefSeq" id="XP_016587301.1">
    <property type="nucleotide sequence ID" value="XM_016736119.1"/>
</dbReference>
<feature type="compositionally biased region" description="Polar residues" evidence="1">
    <location>
        <begin position="31"/>
        <end position="40"/>
    </location>
</feature>
<organism evidence="3 4">
    <name type="scientific">Sporothrix schenckii 1099-18</name>
    <dbReference type="NCBI Taxonomy" id="1397361"/>
    <lineage>
        <taxon>Eukaryota</taxon>
        <taxon>Fungi</taxon>
        <taxon>Dikarya</taxon>
        <taxon>Ascomycota</taxon>
        <taxon>Pezizomycotina</taxon>
        <taxon>Sordariomycetes</taxon>
        <taxon>Sordariomycetidae</taxon>
        <taxon>Ophiostomatales</taxon>
        <taxon>Ophiostomataceae</taxon>
        <taxon>Sporothrix</taxon>
    </lineage>
</organism>
<reference evidence="3 4" key="1">
    <citation type="journal article" date="2014" name="BMC Genomics">
        <title>Comparative genomics of the major fungal agents of human and animal Sporotrichosis: Sporothrix schenckii and Sporothrix brasiliensis.</title>
        <authorList>
            <person name="Teixeira M.M."/>
            <person name="de Almeida L.G."/>
            <person name="Kubitschek-Barreira P."/>
            <person name="Alves F.L."/>
            <person name="Kioshima E.S."/>
            <person name="Abadio A.K."/>
            <person name="Fernandes L."/>
            <person name="Derengowski L.S."/>
            <person name="Ferreira K.S."/>
            <person name="Souza R.C."/>
            <person name="Ruiz J.C."/>
            <person name="de Andrade N.C."/>
            <person name="Paes H.C."/>
            <person name="Nicola A.M."/>
            <person name="Albuquerque P."/>
            <person name="Gerber A.L."/>
            <person name="Martins V.P."/>
            <person name="Peconick L.D."/>
            <person name="Neto A.V."/>
            <person name="Chaucanez C.B."/>
            <person name="Silva P.A."/>
            <person name="Cunha O.L."/>
            <person name="de Oliveira F.F."/>
            <person name="dos Santos T.C."/>
            <person name="Barros A.L."/>
            <person name="Soares M.A."/>
            <person name="de Oliveira L.M."/>
            <person name="Marini M.M."/>
            <person name="Villalobos-Duno H."/>
            <person name="Cunha M.M."/>
            <person name="de Hoog S."/>
            <person name="da Silveira J.F."/>
            <person name="Henrissat B."/>
            <person name="Nino-Vega G.A."/>
            <person name="Cisalpino P.S."/>
            <person name="Mora-Montes H.M."/>
            <person name="Almeida S.R."/>
            <person name="Stajich J.E."/>
            <person name="Lopes-Bezerra L.M."/>
            <person name="Vasconcelos A.T."/>
            <person name="Felipe M.S."/>
        </authorList>
    </citation>
    <scope>NUCLEOTIDE SEQUENCE [LARGE SCALE GENOMIC DNA]</scope>
    <source>
        <strain evidence="3 4">1099-18</strain>
    </source>
</reference>
<feature type="domain" description="F-box" evidence="2">
    <location>
        <begin position="172"/>
        <end position="208"/>
    </location>
</feature>
<comment type="caution">
    <text evidence="3">The sequence shown here is derived from an EMBL/GenBank/DDBJ whole genome shotgun (WGS) entry which is preliminary data.</text>
</comment>
<reference evidence="3 4" key="2">
    <citation type="journal article" date="2015" name="Eukaryot. Cell">
        <title>Asexual propagation of a virulent clone complex in a human and feline outbreak of sporotrichosis.</title>
        <authorList>
            <person name="Teixeira Mde M."/>
            <person name="Rodrigues A.M."/>
            <person name="Tsui C.K."/>
            <person name="de Almeida L.G."/>
            <person name="Van Diepeningen A.D."/>
            <person name="van den Ende B.G."/>
            <person name="Fernandes G.F."/>
            <person name="Kano R."/>
            <person name="Hamelin R.C."/>
            <person name="Lopes-Bezerra L.M."/>
            <person name="Vasconcelos A.T."/>
            <person name="de Hoog S."/>
            <person name="de Camargo Z.P."/>
            <person name="Felipe M.S."/>
        </authorList>
    </citation>
    <scope>NUCLEOTIDE SEQUENCE [LARGE SCALE GENOMIC DNA]</scope>
    <source>
        <strain evidence="3 4">1099-18</strain>
    </source>
</reference>